<feature type="transmembrane region" description="Helical" evidence="3">
    <location>
        <begin position="357"/>
        <end position="379"/>
    </location>
</feature>
<dbReference type="RefSeq" id="WP_076286480.1">
    <property type="nucleotide sequence ID" value="NZ_MPTW01000020.1"/>
</dbReference>
<dbReference type="PANTHER" id="PTHR23028:SF53">
    <property type="entry name" value="ACYL_TRANSF_3 DOMAIN-CONTAINING PROTEIN"/>
    <property type="match status" value="1"/>
</dbReference>
<keyword evidence="3" id="KW-1133">Transmembrane helix</keyword>
<dbReference type="GO" id="GO:0016747">
    <property type="term" value="F:acyltransferase activity, transferring groups other than amino-acyl groups"/>
    <property type="evidence" value="ECO:0007669"/>
    <property type="project" value="InterPro"/>
</dbReference>
<feature type="transmembrane region" description="Helical" evidence="3">
    <location>
        <begin position="214"/>
        <end position="238"/>
    </location>
</feature>
<organism evidence="5 6">
    <name type="scientific">Paenibacillus odorifer</name>
    <dbReference type="NCBI Taxonomy" id="189426"/>
    <lineage>
        <taxon>Bacteria</taxon>
        <taxon>Bacillati</taxon>
        <taxon>Bacillota</taxon>
        <taxon>Bacilli</taxon>
        <taxon>Bacillales</taxon>
        <taxon>Paenibacillaceae</taxon>
        <taxon>Paenibacillus</taxon>
    </lineage>
</organism>
<evidence type="ECO:0000259" key="4">
    <source>
        <dbReference type="Pfam" id="PF01757"/>
    </source>
</evidence>
<proteinExistence type="inferred from homology"/>
<comment type="caution">
    <text evidence="5">The sequence shown here is derived from an EMBL/GenBank/DDBJ whole genome shotgun (WGS) entry which is preliminary data.</text>
</comment>
<gene>
    <name evidence="5" type="ORF">BSK65_25385</name>
</gene>
<dbReference type="AlphaFoldDB" id="A0A1R0ZAE7"/>
<feature type="transmembrane region" description="Helical" evidence="3">
    <location>
        <begin position="159"/>
        <end position="181"/>
    </location>
</feature>
<dbReference type="GO" id="GO:0016020">
    <property type="term" value="C:membrane"/>
    <property type="evidence" value="ECO:0007669"/>
    <property type="project" value="TreeGrafter"/>
</dbReference>
<comment type="similarity">
    <text evidence="2">Belongs to the acyltransferase 3 family.</text>
</comment>
<feature type="transmembrane region" description="Helical" evidence="3">
    <location>
        <begin position="12"/>
        <end position="36"/>
    </location>
</feature>
<feature type="transmembrane region" description="Helical" evidence="3">
    <location>
        <begin position="56"/>
        <end position="78"/>
    </location>
</feature>
<dbReference type="PANTHER" id="PTHR23028">
    <property type="entry name" value="ACETYLTRANSFERASE"/>
    <property type="match status" value="1"/>
</dbReference>
<feature type="transmembrane region" description="Helical" evidence="3">
    <location>
        <begin position="258"/>
        <end position="274"/>
    </location>
</feature>
<keyword evidence="3" id="KW-0812">Transmembrane</keyword>
<dbReference type="GO" id="GO:0009103">
    <property type="term" value="P:lipopolysaccharide biosynthetic process"/>
    <property type="evidence" value="ECO:0007669"/>
    <property type="project" value="TreeGrafter"/>
</dbReference>
<comment type="subcellular location">
    <subcellularLocation>
        <location evidence="1">Membrane</location>
    </subcellularLocation>
</comment>
<feature type="domain" description="Acyltransferase 3" evidence="4">
    <location>
        <begin position="10"/>
        <end position="376"/>
    </location>
</feature>
<dbReference type="Proteomes" id="UP000187425">
    <property type="component" value="Unassembled WGS sequence"/>
</dbReference>
<dbReference type="InterPro" id="IPR050879">
    <property type="entry name" value="Acyltransferase_3"/>
</dbReference>
<evidence type="ECO:0000313" key="5">
    <source>
        <dbReference type="EMBL" id="OME65270.1"/>
    </source>
</evidence>
<evidence type="ECO:0000256" key="1">
    <source>
        <dbReference type="ARBA" id="ARBA00004370"/>
    </source>
</evidence>
<dbReference type="InterPro" id="IPR002656">
    <property type="entry name" value="Acyl_transf_3_dom"/>
</dbReference>
<feature type="transmembrane region" description="Helical" evidence="3">
    <location>
        <begin position="294"/>
        <end position="313"/>
    </location>
</feature>
<protein>
    <recommendedName>
        <fullName evidence="4">Acyltransferase 3 domain-containing protein</fullName>
    </recommendedName>
</protein>
<feature type="transmembrane region" description="Helical" evidence="3">
    <location>
        <begin position="188"/>
        <end position="208"/>
    </location>
</feature>
<feature type="transmembrane region" description="Helical" evidence="3">
    <location>
        <begin position="334"/>
        <end position="351"/>
    </location>
</feature>
<dbReference type="Pfam" id="PF01757">
    <property type="entry name" value="Acyl_transf_3"/>
    <property type="match status" value="1"/>
</dbReference>
<sequence>MPNGQRIEVLDSIRGLASFSVVIHHTLIATPIFLAAHYHESIENNLVKVLTSSPLHVLWGGHEAVLLFFVLSGFVLSLPFLNQRSPKYSQYLIKRICRIYIPYILSIALSAGLLFLLNPSNISDLSDWFNGMWSSSITGKTIFSSLLMLDYHVHNLNTVTWSLVHEMRISIIFPILIFFIIKYTWRKSLLIGIFLSLFACIANVLVYRTIQNDAVFLLVTSLSSTVYYTNFFIIGAVVAKHRHQIIPKIKRLNSSYKFTILAVSLALYCSEWIIPKLGYYKYNGDIIQTTLTTFILDLIIMTGIIILFTLVLSSSTFKKILLNRYLLGLGKISYSLYLVHIIVLLSIIHFFKYDVPFGILLLIVPIISVFVAILFYKYIEFPSISLANRIVNNKNRSDSKTIVATRYSIKK</sequence>
<reference evidence="5 6" key="1">
    <citation type="submission" date="2016-11" db="EMBL/GenBank/DDBJ databases">
        <title>Paenibacillus species isolates.</title>
        <authorList>
            <person name="Beno S.M."/>
        </authorList>
    </citation>
    <scope>NUCLEOTIDE SEQUENCE [LARGE SCALE GENOMIC DNA]</scope>
    <source>
        <strain evidence="5 6">FSL H7-0443</strain>
    </source>
</reference>
<feature type="transmembrane region" description="Helical" evidence="3">
    <location>
        <begin position="99"/>
        <end position="117"/>
    </location>
</feature>
<accession>A0A1R0ZAE7</accession>
<keyword evidence="3" id="KW-0472">Membrane</keyword>
<dbReference type="EMBL" id="MPTW01000020">
    <property type="protein sequence ID" value="OME65270.1"/>
    <property type="molecule type" value="Genomic_DNA"/>
</dbReference>
<evidence type="ECO:0000256" key="2">
    <source>
        <dbReference type="ARBA" id="ARBA00007400"/>
    </source>
</evidence>
<name>A0A1R0ZAE7_9BACL</name>
<evidence type="ECO:0000313" key="6">
    <source>
        <dbReference type="Proteomes" id="UP000187425"/>
    </source>
</evidence>
<evidence type="ECO:0000256" key="3">
    <source>
        <dbReference type="SAM" id="Phobius"/>
    </source>
</evidence>